<reference evidence="3 4" key="1">
    <citation type="submission" date="2018-07" db="EMBL/GenBank/DDBJ databases">
        <title>Genomic Encyclopedia of Type Strains, Phase III (KMG-III): the genomes of soil and plant-associated and newly described type strains.</title>
        <authorList>
            <person name="Whitman W."/>
        </authorList>
    </citation>
    <scope>NUCLEOTIDE SEQUENCE [LARGE SCALE GENOMIC DNA]</scope>
    <source>
        <strain evidence="3 4">CECT 7287</strain>
    </source>
</reference>
<dbReference type="Proteomes" id="UP000256977">
    <property type="component" value="Unassembled WGS sequence"/>
</dbReference>
<evidence type="ECO:0000313" key="4">
    <source>
        <dbReference type="Proteomes" id="UP000256977"/>
    </source>
</evidence>
<comment type="caution">
    <text evidence="3">The sequence shown here is derived from an EMBL/GenBank/DDBJ whole genome shotgun (WGS) entry which is preliminary data.</text>
</comment>
<dbReference type="Pfam" id="PF03629">
    <property type="entry name" value="SASA"/>
    <property type="match status" value="1"/>
</dbReference>
<name>A0A3D9JRH2_9BACL</name>
<feature type="domain" description="Sialate O-acetylesterase" evidence="2">
    <location>
        <begin position="123"/>
        <end position="370"/>
    </location>
</feature>
<evidence type="ECO:0000259" key="2">
    <source>
        <dbReference type="Pfam" id="PF03629"/>
    </source>
</evidence>
<dbReference type="SUPFAM" id="SSF52266">
    <property type="entry name" value="SGNH hydrolase"/>
    <property type="match status" value="1"/>
</dbReference>
<dbReference type="RefSeq" id="WP_116061437.1">
    <property type="nucleotide sequence ID" value="NZ_QRDZ01000011.1"/>
</dbReference>
<dbReference type="GO" id="GO:0016787">
    <property type="term" value="F:hydrolase activity"/>
    <property type="evidence" value="ECO:0007669"/>
    <property type="project" value="UniProtKB-KW"/>
</dbReference>
<keyword evidence="4" id="KW-1185">Reference proteome</keyword>
<dbReference type="InterPro" id="IPR052940">
    <property type="entry name" value="Carb_Esterase_6"/>
</dbReference>
<dbReference type="EMBL" id="QRDZ01000011">
    <property type="protein sequence ID" value="RED76632.1"/>
    <property type="molecule type" value="Genomic_DNA"/>
</dbReference>
<dbReference type="PANTHER" id="PTHR31988:SF19">
    <property type="entry name" value="9-O-ACETYL-N-ACETYLNEURAMINIC ACID DEACETYLASE-RELATED"/>
    <property type="match status" value="1"/>
</dbReference>
<keyword evidence="1" id="KW-0378">Hydrolase</keyword>
<dbReference type="Gene3D" id="3.40.50.1110">
    <property type="entry name" value="SGNH hydrolase"/>
    <property type="match status" value="1"/>
</dbReference>
<dbReference type="PANTHER" id="PTHR31988">
    <property type="entry name" value="ESTERASE, PUTATIVE (DUF303)-RELATED"/>
    <property type="match status" value="1"/>
</dbReference>
<gene>
    <name evidence="3" type="ORF">DFP98_11116</name>
</gene>
<evidence type="ECO:0000313" key="3">
    <source>
        <dbReference type="EMBL" id="RED76632.1"/>
    </source>
</evidence>
<protein>
    <submittedName>
        <fullName evidence="3">Sialate O-acetylesterase</fullName>
    </submittedName>
</protein>
<accession>A0A3D9JRH2</accession>
<dbReference type="AlphaFoldDB" id="A0A3D9JRH2"/>
<evidence type="ECO:0000256" key="1">
    <source>
        <dbReference type="ARBA" id="ARBA00022801"/>
    </source>
</evidence>
<organism evidence="3 4">
    <name type="scientific">Cohnella phaseoli</name>
    <dbReference type="NCBI Taxonomy" id="456490"/>
    <lineage>
        <taxon>Bacteria</taxon>
        <taxon>Bacillati</taxon>
        <taxon>Bacillota</taxon>
        <taxon>Bacilli</taxon>
        <taxon>Bacillales</taxon>
        <taxon>Paenibacillaceae</taxon>
        <taxon>Cohnella</taxon>
    </lineage>
</organism>
<sequence length="481" mass="53036">MITVLEPSAHCVYQRDCEGAADIPFAVRISSEFGGTIEARLLAEDGEAIGRAIVNREGTLSTGIREETLVTARLERVSVGTREGIWIAGGFERVPTGSYRMELFVRDGEVERESLCVEAVHVGDLWVLAGQSNMEGCGKLVGVEQPEDGICCYYMGDRWGIAEEPLHWFNESLDPVHWRVPEEELGTTVVCERRNRSIGAGLGLAFAKEVRRHEGVPVGLIVCAYGGSSMADWGPVRMDESGSTLYGALLRRVRKLGGRVKGCLWYQGEAEANERDAPLYAERLRTWVASLREDLRDSALPFVYAQLSTVHFMDANSSWWNAVQEEQRLAEEALAPAAMVPTVDATLSDIIHVGTESMKEIGRRMAWQALRIAYGRQAYETGPRPGVMRWNEERTLLRLEIEGAHGKLHDSDRVYGFSVEADDVPVPVKAAVSQDGRSIELRFEEPVSAVGLLRHGAGFNPTVNVADSKGIPLPVFGPLEI</sequence>
<dbReference type="InterPro" id="IPR036514">
    <property type="entry name" value="SGNH_hydro_sf"/>
</dbReference>
<dbReference type="InterPro" id="IPR005181">
    <property type="entry name" value="SASA"/>
</dbReference>
<dbReference type="OrthoDB" id="9795554at2"/>
<proteinExistence type="predicted"/>